<organism evidence="4">
    <name type="scientific">Cyprideis torosa</name>
    <dbReference type="NCBI Taxonomy" id="163714"/>
    <lineage>
        <taxon>Eukaryota</taxon>
        <taxon>Metazoa</taxon>
        <taxon>Ecdysozoa</taxon>
        <taxon>Arthropoda</taxon>
        <taxon>Crustacea</taxon>
        <taxon>Oligostraca</taxon>
        <taxon>Ostracoda</taxon>
        <taxon>Podocopa</taxon>
        <taxon>Podocopida</taxon>
        <taxon>Cytherocopina</taxon>
        <taxon>Cytheroidea</taxon>
        <taxon>Cytherideidae</taxon>
        <taxon>Cyprideis</taxon>
    </lineage>
</organism>
<evidence type="ECO:0000256" key="3">
    <source>
        <dbReference type="SAM" id="MobiDB-lite"/>
    </source>
</evidence>
<reference evidence="4" key="1">
    <citation type="submission" date="2020-11" db="EMBL/GenBank/DDBJ databases">
        <authorList>
            <person name="Tran Van P."/>
        </authorList>
    </citation>
    <scope>NUCLEOTIDE SEQUENCE</scope>
</reference>
<dbReference type="PANTHER" id="PTHR15574:SF40">
    <property type="entry name" value="WD AND TETRATRICOPEPTIDE REPEATS PROTEIN 1"/>
    <property type="match status" value="1"/>
</dbReference>
<dbReference type="PROSITE" id="PS50294">
    <property type="entry name" value="WD_REPEATS_REGION"/>
    <property type="match status" value="1"/>
</dbReference>
<dbReference type="Pfam" id="PF00400">
    <property type="entry name" value="WD40"/>
    <property type="match status" value="3"/>
</dbReference>
<dbReference type="SUPFAM" id="SSF50978">
    <property type="entry name" value="WD40 repeat-like"/>
    <property type="match status" value="1"/>
</dbReference>
<feature type="compositionally biased region" description="Polar residues" evidence="3">
    <location>
        <begin position="227"/>
        <end position="253"/>
    </location>
</feature>
<keyword evidence="2" id="KW-0677">Repeat</keyword>
<dbReference type="InterPro" id="IPR045151">
    <property type="entry name" value="DCAF8"/>
</dbReference>
<feature type="region of interest" description="Disordered" evidence="3">
    <location>
        <begin position="518"/>
        <end position="627"/>
    </location>
</feature>
<dbReference type="InterPro" id="IPR011990">
    <property type="entry name" value="TPR-like_helical_dom_sf"/>
</dbReference>
<evidence type="ECO:0000256" key="2">
    <source>
        <dbReference type="ARBA" id="ARBA00022737"/>
    </source>
</evidence>
<sequence>MFVSPTPVEIRRRAHGLSRSPDRFQRQNQVTRPLIERLRLERELQGHEGCVNCLEWSDDGSCLATGSDDQGIILWDPFRGIQRKNFYSGHRGNIFSVKFLPQSNDSTIISGAADFRVRVHYLGGTGNEDWACSCHMGRVKRIATVPGEASLFWSGSEDGTVIQHDLRCQHFCSRPCNRNVVLNLANHVGRQAEIKCVAINALRPEQLAVGANDAFVRIYDRRKLPLTSTSGAHETEGSGSQHENRTSGASSTGRESDLTVPDCDNLTRGCVQYFVPGHIPMHSRSDPGLRYRSLATTYVAFNPNDGNQLLANIGGEQVYLFDVVNRRKPVLLDGSVQHSVPHMCPMEASSLPPAIQELKLRANKELQGNAPSRALVLYTQAILKSPNSCILYFNRATAFAKRNWEGDQYAALRDCLTALALYPGHMKAHFRLIKTLHSLGCHRDALWAHRLFQRRFKEQRNSPESKAVKRDIMTALKRESLNGGRRRDGQNGKRREGTREEYRFKADQWRKLILEEGEDGALTESDSENEEMDDSNGPSRRGDHAMEDDTPQETTTTAETEAKTDEGPKEETASAATERDGEANDPGDGSSGEQRGRVGPSMFLRRRRRRAVPAGAEDDTSPPPTSRRLEMLFSAFEKEWRRTASDFDMRFCGHCNTTTDIKEANFFGENFIVAGSDDGRFFIWDKSTGEIVRVMTGDESIVNCLQPHPNTCLLATSGIESVVRIWSPMVAELKPESEERTVENVEQVASENQTRMRSSPMEVMFLNMAYRLPYQPSDEEGDGDERPPAVQCRAS</sequence>
<evidence type="ECO:0000256" key="1">
    <source>
        <dbReference type="ARBA" id="ARBA00022574"/>
    </source>
</evidence>
<dbReference type="GO" id="GO:0005737">
    <property type="term" value="C:cytoplasm"/>
    <property type="evidence" value="ECO:0007669"/>
    <property type="project" value="TreeGrafter"/>
</dbReference>
<proteinExistence type="predicted"/>
<dbReference type="InterPro" id="IPR001680">
    <property type="entry name" value="WD40_rpt"/>
</dbReference>
<feature type="compositionally biased region" description="Basic and acidic residues" evidence="3">
    <location>
        <begin position="560"/>
        <end position="582"/>
    </location>
</feature>
<dbReference type="SUPFAM" id="SSF48452">
    <property type="entry name" value="TPR-like"/>
    <property type="match status" value="1"/>
</dbReference>
<dbReference type="Gene3D" id="1.25.40.10">
    <property type="entry name" value="Tetratricopeptide repeat domain"/>
    <property type="match status" value="1"/>
</dbReference>
<name>A0A7R8W8J8_9CRUS</name>
<keyword evidence="1" id="KW-0853">WD repeat</keyword>
<gene>
    <name evidence="4" type="ORF">CTOB1V02_LOCUS2771</name>
</gene>
<dbReference type="AlphaFoldDB" id="A0A7R8W8J8"/>
<dbReference type="InterPro" id="IPR015943">
    <property type="entry name" value="WD40/YVTN_repeat-like_dom_sf"/>
</dbReference>
<feature type="compositionally biased region" description="Acidic residues" evidence="3">
    <location>
        <begin position="518"/>
        <end position="534"/>
    </location>
</feature>
<dbReference type="PANTHER" id="PTHR15574">
    <property type="entry name" value="WD REPEAT DOMAIN-CONTAINING FAMILY"/>
    <property type="match status" value="1"/>
</dbReference>
<dbReference type="SMART" id="SM00320">
    <property type="entry name" value="WD40"/>
    <property type="match status" value="6"/>
</dbReference>
<dbReference type="InterPro" id="IPR036322">
    <property type="entry name" value="WD40_repeat_dom_sf"/>
</dbReference>
<dbReference type="GO" id="GO:0045717">
    <property type="term" value="P:negative regulation of fatty acid biosynthetic process"/>
    <property type="evidence" value="ECO:0007669"/>
    <property type="project" value="TreeGrafter"/>
</dbReference>
<feature type="region of interest" description="Disordered" evidence="3">
    <location>
        <begin position="774"/>
        <end position="795"/>
    </location>
</feature>
<feature type="region of interest" description="Disordered" evidence="3">
    <location>
        <begin position="227"/>
        <end position="260"/>
    </location>
</feature>
<feature type="region of interest" description="Disordered" evidence="3">
    <location>
        <begin position="458"/>
        <end position="500"/>
    </location>
</feature>
<dbReference type="EMBL" id="OB660445">
    <property type="protein sequence ID" value="CAD7224818.1"/>
    <property type="molecule type" value="Genomic_DNA"/>
</dbReference>
<dbReference type="Gene3D" id="2.130.10.10">
    <property type="entry name" value="YVTN repeat-like/Quinoprotein amine dehydrogenase"/>
    <property type="match status" value="2"/>
</dbReference>
<dbReference type="OrthoDB" id="4869960at2759"/>
<evidence type="ECO:0000313" key="4">
    <source>
        <dbReference type="EMBL" id="CAD7224818.1"/>
    </source>
</evidence>
<protein>
    <submittedName>
        <fullName evidence="4">Uncharacterized protein</fullName>
    </submittedName>
</protein>
<dbReference type="PROSITE" id="PS50082">
    <property type="entry name" value="WD_REPEATS_2"/>
    <property type="match status" value="3"/>
</dbReference>
<accession>A0A7R8W8J8</accession>
<dbReference type="GO" id="GO:0080008">
    <property type="term" value="C:Cul4-RING E3 ubiquitin ligase complex"/>
    <property type="evidence" value="ECO:0007669"/>
    <property type="project" value="TreeGrafter"/>
</dbReference>